<dbReference type="PANTHER" id="PTHR42794">
    <property type="entry name" value="HEMIN IMPORT ATP-BINDING PROTEIN HMUV"/>
    <property type="match status" value="1"/>
</dbReference>
<dbReference type="InterPro" id="IPR027417">
    <property type="entry name" value="P-loop_NTPase"/>
</dbReference>
<accession>L0GXN9</accession>
<evidence type="ECO:0000313" key="8">
    <source>
        <dbReference type="EMBL" id="AGA91513.1"/>
    </source>
</evidence>
<keyword evidence="9" id="KW-1185">Reference proteome</keyword>
<dbReference type="Pfam" id="PF00005">
    <property type="entry name" value="ABC_tran"/>
    <property type="match status" value="1"/>
</dbReference>
<dbReference type="RefSeq" id="WP_015281645.1">
    <property type="nucleotide sequence ID" value="NC_019940.1"/>
</dbReference>
<evidence type="ECO:0000256" key="2">
    <source>
        <dbReference type="ARBA" id="ARBA00022448"/>
    </source>
</evidence>
<gene>
    <name evidence="8" type="ORF">Thimo_2807</name>
</gene>
<sequence>MIRTRGLAMNYGRGPVLKGLDVAFDPGPIVGLIGPNGAGKSTLLRLLMGLMRPSAGTIELDGRAVHSFRRRALAQHMTLVPQDTQIGFAFRVEEIVAMGRNPHLGRFAVPGAADLALIRRAIAQTGIAALAERPIDTLSSGERQRAIIARAIAQETRILLLDEVTANLDLCHQVAMLELVRGLAHAGRLVIAAIHDLTLAARFCDRLILLADGGIRADGTPGEVLTEANLRRFFGVEARVEPHPDNGELQITALRAV</sequence>
<dbReference type="Gene3D" id="3.40.50.300">
    <property type="entry name" value="P-loop containing nucleotide triphosphate hydrolases"/>
    <property type="match status" value="1"/>
</dbReference>
<organism evidence="8 9">
    <name type="scientific">Thioflavicoccus mobilis 8321</name>
    <dbReference type="NCBI Taxonomy" id="765912"/>
    <lineage>
        <taxon>Bacteria</taxon>
        <taxon>Pseudomonadati</taxon>
        <taxon>Pseudomonadota</taxon>
        <taxon>Gammaproteobacteria</taxon>
        <taxon>Chromatiales</taxon>
        <taxon>Chromatiaceae</taxon>
        <taxon>Thioflavicoccus</taxon>
    </lineage>
</organism>
<dbReference type="eggNOG" id="COG1120">
    <property type="taxonomic scope" value="Bacteria"/>
</dbReference>
<evidence type="ECO:0000256" key="6">
    <source>
        <dbReference type="ARBA" id="ARBA00037066"/>
    </source>
</evidence>
<reference evidence="8 9" key="1">
    <citation type="submission" date="2011-09" db="EMBL/GenBank/DDBJ databases">
        <title>Complete sequence of chromosome of Thioflavicoccus mobilis 8321.</title>
        <authorList>
            <consortium name="US DOE Joint Genome Institute"/>
            <person name="Lucas S."/>
            <person name="Han J."/>
            <person name="Lapidus A."/>
            <person name="Cheng J.-F."/>
            <person name="Goodwin L."/>
            <person name="Pitluck S."/>
            <person name="Peters L."/>
            <person name="Ovchinnikova G."/>
            <person name="Lu M."/>
            <person name="Detter J.C."/>
            <person name="Han C."/>
            <person name="Tapia R."/>
            <person name="Land M."/>
            <person name="Hauser L."/>
            <person name="Kyrpides N."/>
            <person name="Ivanova N."/>
            <person name="Pagani I."/>
            <person name="Vogl K."/>
            <person name="Liu Z."/>
            <person name="Imhoff J."/>
            <person name="Thiel V."/>
            <person name="Frigaard N.-U."/>
            <person name="Bryant D."/>
            <person name="Woyke T."/>
        </authorList>
    </citation>
    <scope>NUCLEOTIDE SEQUENCE [LARGE SCALE GENOMIC DNA]</scope>
    <source>
        <strain evidence="8 9">8321</strain>
    </source>
</reference>
<dbReference type="CDD" id="cd03214">
    <property type="entry name" value="ABC_Iron-Siderophores_B12_Hemin"/>
    <property type="match status" value="1"/>
</dbReference>
<dbReference type="SMART" id="SM00382">
    <property type="entry name" value="AAA"/>
    <property type="match status" value="1"/>
</dbReference>
<dbReference type="FunFam" id="3.40.50.300:FF:000134">
    <property type="entry name" value="Iron-enterobactin ABC transporter ATP-binding protein"/>
    <property type="match status" value="1"/>
</dbReference>
<comment type="function">
    <text evidence="6">Part of the ABC transporter complex HmuTUV involved in hemin import. Responsible for energy coupling to the transport system.</text>
</comment>
<dbReference type="PROSITE" id="PS00211">
    <property type="entry name" value="ABC_TRANSPORTER_1"/>
    <property type="match status" value="1"/>
</dbReference>
<dbReference type="Proteomes" id="UP000010816">
    <property type="component" value="Chromosome"/>
</dbReference>
<keyword evidence="3" id="KW-0547">Nucleotide-binding</keyword>
<proteinExistence type="inferred from homology"/>
<evidence type="ECO:0000256" key="5">
    <source>
        <dbReference type="ARBA" id="ARBA00022967"/>
    </source>
</evidence>
<protein>
    <submittedName>
        <fullName evidence="8">ABC-type cobalamin/Fe3+-siderophore transport system, ATPase component</fullName>
    </submittedName>
</protein>
<evidence type="ECO:0000256" key="4">
    <source>
        <dbReference type="ARBA" id="ARBA00022840"/>
    </source>
</evidence>
<dbReference type="STRING" id="765912.Thimo_2807"/>
<dbReference type="OrthoDB" id="6461291at2"/>
<dbReference type="AlphaFoldDB" id="L0GXN9"/>
<dbReference type="InterPro" id="IPR003439">
    <property type="entry name" value="ABC_transporter-like_ATP-bd"/>
</dbReference>
<evidence type="ECO:0000256" key="1">
    <source>
        <dbReference type="ARBA" id="ARBA00005417"/>
    </source>
</evidence>
<keyword evidence="5" id="KW-1278">Translocase</keyword>
<evidence type="ECO:0000256" key="3">
    <source>
        <dbReference type="ARBA" id="ARBA00022741"/>
    </source>
</evidence>
<evidence type="ECO:0000313" key="9">
    <source>
        <dbReference type="Proteomes" id="UP000010816"/>
    </source>
</evidence>
<feature type="domain" description="ABC transporter" evidence="7">
    <location>
        <begin position="2"/>
        <end position="237"/>
    </location>
</feature>
<keyword evidence="4" id="KW-0067">ATP-binding</keyword>
<dbReference type="SUPFAM" id="SSF52540">
    <property type="entry name" value="P-loop containing nucleoside triphosphate hydrolases"/>
    <property type="match status" value="1"/>
</dbReference>
<evidence type="ECO:0000259" key="7">
    <source>
        <dbReference type="PROSITE" id="PS50893"/>
    </source>
</evidence>
<dbReference type="GO" id="GO:0016887">
    <property type="term" value="F:ATP hydrolysis activity"/>
    <property type="evidence" value="ECO:0007669"/>
    <property type="project" value="InterPro"/>
</dbReference>
<comment type="similarity">
    <text evidence="1">Belongs to the ABC transporter superfamily.</text>
</comment>
<dbReference type="GO" id="GO:0005524">
    <property type="term" value="F:ATP binding"/>
    <property type="evidence" value="ECO:0007669"/>
    <property type="project" value="UniProtKB-KW"/>
</dbReference>
<keyword evidence="2" id="KW-0813">Transport</keyword>
<dbReference type="EMBL" id="CP003051">
    <property type="protein sequence ID" value="AGA91513.1"/>
    <property type="molecule type" value="Genomic_DNA"/>
</dbReference>
<dbReference type="PANTHER" id="PTHR42794:SF1">
    <property type="entry name" value="HEMIN IMPORT ATP-BINDING PROTEIN HMUV"/>
    <property type="match status" value="1"/>
</dbReference>
<dbReference type="HOGENOM" id="CLU_000604_1_11_6"/>
<dbReference type="InterPro" id="IPR017871">
    <property type="entry name" value="ABC_transporter-like_CS"/>
</dbReference>
<dbReference type="KEGG" id="tmb:Thimo_2807"/>
<name>L0GXN9_9GAMM</name>
<dbReference type="InterPro" id="IPR003593">
    <property type="entry name" value="AAA+_ATPase"/>
</dbReference>
<dbReference type="PROSITE" id="PS50893">
    <property type="entry name" value="ABC_TRANSPORTER_2"/>
    <property type="match status" value="1"/>
</dbReference>